<dbReference type="PANTHER" id="PTHR35301:SF1">
    <property type="entry name" value="CLAVATA3_ESR (CLE)-RELATED PROTEIN 41-RELATED"/>
    <property type="match status" value="1"/>
</dbReference>
<protein>
    <submittedName>
        <fullName evidence="2">Uncharacterized protein</fullName>
    </submittedName>
</protein>
<dbReference type="InterPro" id="IPR037495">
    <property type="entry name" value="CLE41/42/44"/>
</dbReference>
<dbReference type="GO" id="GO:0033612">
    <property type="term" value="F:receptor serine/threonine kinase binding"/>
    <property type="evidence" value="ECO:0007669"/>
    <property type="project" value="InterPro"/>
</dbReference>
<feature type="compositionally biased region" description="Basic and acidic residues" evidence="1">
    <location>
        <begin position="26"/>
        <end position="49"/>
    </location>
</feature>
<reference evidence="2" key="1">
    <citation type="submission" date="2023-05" db="EMBL/GenBank/DDBJ databases">
        <authorList>
            <person name="Huff M."/>
        </authorList>
    </citation>
    <scope>NUCLEOTIDE SEQUENCE</scope>
</reference>
<dbReference type="GO" id="GO:0048046">
    <property type="term" value="C:apoplast"/>
    <property type="evidence" value="ECO:0007669"/>
    <property type="project" value="TreeGrafter"/>
</dbReference>
<evidence type="ECO:0000313" key="3">
    <source>
        <dbReference type="Proteomes" id="UP000834106"/>
    </source>
</evidence>
<dbReference type="PANTHER" id="PTHR35301">
    <property type="entry name" value="CLAVATA3/ESR (CLE)-RELATED PROTEIN 41-RELATED"/>
    <property type="match status" value="1"/>
</dbReference>
<keyword evidence="3" id="KW-1185">Reference proteome</keyword>
<dbReference type="AlphaFoldDB" id="A0AAD1ZVW0"/>
<dbReference type="EMBL" id="OU503049">
    <property type="protein sequence ID" value="CAI9776627.1"/>
    <property type="molecule type" value="Genomic_DNA"/>
</dbReference>
<evidence type="ECO:0000256" key="1">
    <source>
        <dbReference type="SAM" id="MobiDB-lite"/>
    </source>
</evidence>
<gene>
    <name evidence="2" type="ORF">FPE_LOCUS24057</name>
</gene>
<proteinExistence type="predicted"/>
<organism evidence="2 3">
    <name type="scientific">Fraxinus pennsylvanica</name>
    <dbReference type="NCBI Taxonomy" id="56036"/>
    <lineage>
        <taxon>Eukaryota</taxon>
        <taxon>Viridiplantae</taxon>
        <taxon>Streptophyta</taxon>
        <taxon>Embryophyta</taxon>
        <taxon>Tracheophyta</taxon>
        <taxon>Spermatophyta</taxon>
        <taxon>Magnoliopsida</taxon>
        <taxon>eudicotyledons</taxon>
        <taxon>Gunneridae</taxon>
        <taxon>Pentapetalae</taxon>
        <taxon>asterids</taxon>
        <taxon>lamiids</taxon>
        <taxon>Lamiales</taxon>
        <taxon>Oleaceae</taxon>
        <taxon>Oleeae</taxon>
        <taxon>Fraxinus</taxon>
    </lineage>
</organism>
<evidence type="ECO:0000313" key="2">
    <source>
        <dbReference type="EMBL" id="CAI9776627.1"/>
    </source>
</evidence>
<accession>A0AAD1ZVW0</accession>
<dbReference type="GO" id="GO:0010089">
    <property type="term" value="P:xylem development"/>
    <property type="evidence" value="ECO:0007669"/>
    <property type="project" value="InterPro"/>
</dbReference>
<name>A0AAD1ZVW0_9LAMI</name>
<sequence length="115" mass="12513">MDSSLPSKRLLLNSGSSRKSTNFHPGKREKYSRGSSSSKREFEAGDHEVPSGPNPISNNVYPETNLYLYIYVCSAALRVERAICDCCLGVDKKLALVGMAAATKVVAGDRDCLLE</sequence>
<feature type="compositionally biased region" description="Polar residues" evidence="1">
    <location>
        <begin position="13"/>
        <end position="23"/>
    </location>
</feature>
<dbReference type="Proteomes" id="UP000834106">
    <property type="component" value="Chromosome 14"/>
</dbReference>
<feature type="region of interest" description="Disordered" evidence="1">
    <location>
        <begin position="1"/>
        <end position="58"/>
    </location>
</feature>